<comment type="similarity">
    <text evidence="1">Belongs to the WD repeat Groucho/TLE family.</text>
</comment>
<dbReference type="Gene3D" id="2.130.10.10">
    <property type="entry name" value="YVTN repeat-like/Quinoprotein amine dehydrogenase"/>
    <property type="match status" value="1"/>
</dbReference>
<dbReference type="PRINTS" id="PR01850">
    <property type="entry name" value="GROUCHOFAMLY"/>
</dbReference>
<dbReference type="GO" id="GO:0090090">
    <property type="term" value="P:negative regulation of canonical Wnt signaling pathway"/>
    <property type="evidence" value="ECO:0007669"/>
    <property type="project" value="TreeGrafter"/>
</dbReference>
<evidence type="ECO:0000313" key="2">
    <source>
        <dbReference type="EMBL" id="NDJ94246.1"/>
    </source>
</evidence>
<dbReference type="InterPro" id="IPR001680">
    <property type="entry name" value="WD40_rpt"/>
</dbReference>
<dbReference type="InterPro" id="IPR015943">
    <property type="entry name" value="WD40/YVTN_repeat-like_dom_sf"/>
</dbReference>
<dbReference type="Pfam" id="PF00400">
    <property type="entry name" value="WD40"/>
    <property type="match status" value="3"/>
</dbReference>
<dbReference type="PANTHER" id="PTHR10814">
    <property type="entry name" value="TRANSDUCIN-LIKE ENHANCER PROTEIN"/>
    <property type="match status" value="1"/>
</dbReference>
<dbReference type="PANTHER" id="PTHR10814:SF21">
    <property type="entry name" value="PROTEIN GROUCHO"/>
    <property type="match status" value="1"/>
</dbReference>
<evidence type="ECO:0000256" key="1">
    <source>
        <dbReference type="ARBA" id="ARBA00005969"/>
    </source>
</evidence>
<accession>A0A6G3MJZ9</accession>
<dbReference type="GO" id="GO:0005634">
    <property type="term" value="C:nucleus"/>
    <property type="evidence" value="ECO:0007669"/>
    <property type="project" value="InterPro"/>
</dbReference>
<organism evidence="2">
    <name type="scientific">Henneguya salminicola</name>
    <name type="common">Myxosporean</name>
    <dbReference type="NCBI Taxonomy" id="69463"/>
    <lineage>
        <taxon>Eukaryota</taxon>
        <taxon>Metazoa</taxon>
        <taxon>Cnidaria</taxon>
        <taxon>Myxozoa</taxon>
        <taxon>Myxosporea</taxon>
        <taxon>Bivalvulida</taxon>
        <taxon>Platysporina</taxon>
        <taxon>Myxobolidae</taxon>
        <taxon>Henneguya</taxon>
    </lineage>
</organism>
<name>A0A6G3MJZ9_HENSL</name>
<dbReference type="SMART" id="SM00320">
    <property type="entry name" value="WD40"/>
    <property type="match status" value="3"/>
</dbReference>
<dbReference type="EMBL" id="GHBP01007343">
    <property type="protein sequence ID" value="NDJ94246.1"/>
    <property type="molecule type" value="Transcribed_RNA"/>
</dbReference>
<dbReference type="InterPro" id="IPR036322">
    <property type="entry name" value="WD40_repeat_dom_sf"/>
</dbReference>
<dbReference type="SUPFAM" id="SSF50978">
    <property type="entry name" value="WD40 repeat-like"/>
    <property type="match status" value="1"/>
</dbReference>
<proteinExistence type="inferred from homology"/>
<dbReference type="GO" id="GO:0003714">
    <property type="term" value="F:transcription corepressor activity"/>
    <property type="evidence" value="ECO:0007669"/>
    <property type="project" value="TreeGrafter"/>
</dbReference>
<dbReference type="InterPro" id="IPR009146">
    <property type="entry name" value="Groucho_enhance"/>
</dbReference>
<sequence length="148" mass="16516">MITLFLGGLDATARCWDSRDGKQVHSFSFPTQVFSLCISPTSDYIVVGLENKTIELCYSKESGQRFGERHVFKVHDSCVLTVKISNSGKWLISSSKDNYTNCVRIPQGIPLFLTRENASILCTDISPDDKYIITGGGEKKATIYECVY</sequence>
<protein>
    <submittedName>
        <fullName evidence="2">Protein groucho (Trinotate prediction)</fullName>
    </submittedName>
</protein>
<reference evidence="2" key="1">
    <citation type="submission" date="2018-11" db="EMBL/GenBank/DDBJ databases">
        <title>Henneguya salminicola genome and transcriptome.</title>
        <authorList>
            <person name="Yahalomi D."/>
            <person name="Atkinson S.D."/>
            <person name="Neuhof M."/>
            <person name="Chang E.S."/>
            <person name="Philippe H."/>
            <person name="Cartwright P."/>
            <person name="Bartholomew J.L."/>
            <person name="Huchon D."/>
        </authorList>
    </citation>
    <scope>NUCLEOTIDE SEQUENCE</scope>
    <source>
        <strain evidence="2">Hz1</strain>
        <tissue evidence="2">Whole</tissue>
    </source>
</reference>
<dbReference type="GO" id="GO:0005667">
    <property type="term" value="C:transcription regulator complex"/>
    <property type="evidence" value="ECO:0007669"/>
    <property type="project" value="TreeGrafter"/>
</dbReference>
<dbReference type="AlphaFoldDB" id="A0A6G3MJZ9"/>